<reference evidence="9" key="1">
    <citation type="submission" date="2021-06" db="EMBL/GenBank/DDBJ databases">
        <title>Paracoccus bacterium XHP0099 sp. nov., isolated from the surface waters of the Yellow Sea.</title>
        <authorList>
            <person name="Xue H."/>
            <person name="Zhang D."/>
        </authorList>
    </citation>
    <scope>NUCLEOTIDE SEQUENCE</scope>
    <source>
        <strain evidence="9">XHP0099</strain>
    </source>
</reference>
<evidence type="ECO:0000256" key="4">
    <source>
        <dbReference type="ARBA" id="ARBA00022475"/>
    </source>
</evidence>
<evidence type="ECO:0000313" key="10">
    <source>
        <dbReference type="Proteomes" id="UP001166191"/>
    </source>
</evidence>
<dbReference type="PANTHER" id="PTHR30269">
    <property type="entry name" value="TRANSMEMBRANE PROTEIN YFCA"/>
    <property type="match status" value="1"/>
</dbReference>
<evidence type="ECO:0000256" key="5">
    <source>
        <dbReference type="ARBA" id="ARBA00022692"/>
    </source>
</evidence>
<evidence type="ECO:0000256" key="2">
    <source>
        <dbReference type="ARBA" id="ARBA00009142"/>
    </source>
</evidence>
<evidence type="ECO:0000256" key="3">
    <source>
        <dbReference type="ARBA" id="ARBA00022448"/>
    </source>
</evidence>
<feature type="transmembrane region" description="Helical" evidence="8">
    <location>
        <begin position="181"/>
        <end position="198"/>
    </location>
</feature>
<protein>
    <recommendedName>
        <fullName evidence="8">Probable membrane transporter protein</fullName>
    </recommendedName>
</protein>
<comment type="subcellular location">
    <subcellularLocation>
        <location evidence="1 8">Cell membrane</location>
        <topology evidence="1 8">Multi-pass membrane protein</topology>
    </subcellularLocation>
</comment>
<dbReference type="RefSeq" id="WP_216034538.1">
    <property type="nucleotide sequence ID" value="NZ_JAHKNG010000045.1"/>
</dbReference>
<feature type="transmembrane region" description="Helical" evidence="8">
    <location>
        <begin position="132"/>
        <end position="149"/>
    </location>
</feature>
<dbReference type="EMBL" id="JAHKNG010000045">
    <property type="protein sequence ID" value="MBU3031908.1"/>
    <property type="molecule type" value="Genomic_DNA"/>
</dbReference>
<dbReference type="InterPro" id="IPR002781">
    <property type="entry name" value="TM_pro_TauE-like"/>
</dbReference>
<gene>
    <name evidence="9" type="ORF">KNW02_17520</name>
</gene>
<dbReference type="Pfam" id="PF01925">
    <property type="entry name" value="TauE"/>
    <property type="match status" value="1"/>
</dbReference>
<keyword evidence="5 8" id="KW-0812">Transmembrane</keyword>
<evidence type="ECO:0000256" key="6">
    <source>
        <dbReference type="ARBA" id="ARBA00022989"/>
    </source>
</evidence>
<keyword evidence="4 8" id="KW-1003">Cell membrane</keyword>
<comment type="similarity">
    <text evidence="2 8">Belongs to the 4-toluene sulfonate uptake permease (TSUP) (TC 2.A.102) family.</text>
</comment>
<keyword evidence="6 8" id="KW-1133">Transmembrane helix</keyword>
<dbReference type="Proteomes" id="UP001166191">
    <property type="component" value="Unassembled WGS sequence"/>
</dbReference>
<proteinExistence type="inferred from homology"/>
<feature type="transmembrane region" description="Helical" evidence="8">
    <location>
        <begin position="155"/>
        <end position="174"/>
    </location>
</feature>
<accession>A0ABS6AMT4</accession>
<evidence type="ECO:0000256" key="1">
    <source>
        <dbReference type="ARBA" id="ARBA00004651"/>
    </source>
</evidence>
<evidence type="ECO:0000313" key="9">
    <source>
        <dbReference type="EMBL" id="MBU3031908.1"/>
    </source>
</evidence>
<organism evidence="9 10">
    <name type="scientific">Paracoccus marinaquae</name>
    <dbReference type="NCBI Taxonomy" id="2841926"/>
    <lineage>
        <taxon>Bacteria</taxon>
        <taxon>Pseudomonadati</taxon>
        <taxon>Pseudomonadota</taxon>
        <taxon>Alphaproteobacteria</taxon>
        <taxon>Rhodobacterales</taxon>
        <taxon>Paracoccaceae</taxon>
        <taxon>Paracoccus</taxon>
    </lineage>
</organism>
<name>A0ABS6AMT4_9RHOB</name>
<evidence type="ECO:0000256" key="7">
    <source>
        <dbReference type="ARBA" id="ARBA00023136"/>
    </source>
</evidence>
<sequence>MFDLTLEIALLLVAAGFAAGFIDSIAGGGGLITVPALLLAGVPPAQALATNKVQGMFGAATAAFSYAARGLVDLRSQWRAALVAAAGGVLGAALVNQLPAQALQLVLPVLLIGIAAFFAFRPGLNDLDRARRIGPGLFTLTIVPLIGFYDGLLGPGAGSFYMIAFVSLSGYGVLKATAHTKLLNLFSNLGGLLTFALIGEPLWLLGLLMGLAQITGAGLGARLAARIGARLIKPLLVVTSMALALRLIWQML</sequence>
<keyword evidence="10" id="KW-1185">Reference proteome</keyword>
<feature type="transmembrane region" description="Helical" evidence="8">
    <location>
        <begin position="102"/>
        <end position="120"/>
    </location>
</feature>
<keyword evidence="7 8" id="KW-0472">Membrane</keyword>
<keyword evidence="3" id="KW-0813">Transport</keyword>
<feature type="transmembrane region" description="Helical" evidence="8">
    <location>
        <begin position="231"/>
        <end position="249"/>
    </location>
</feature>
<dbReference type="PANTHER" id="PTHR30269:SF0">
    <property type="entry name" value="MEMBRANE TRANSPORTER PROTEIN YFCA-RELATED"/>
    <property type="match status" value="1"/>
</dbReference>
<comment type="caution">
    <text evidence="9">The sequence shown here is derived from an EMBL/GenBank/DDBJ whole genome shotgun (WGS) entry which is preliminary data.</text>
</comment>
<evidence type="ECO:0000256" key="8">
    <source>
        <dbReference type="RuleBase" id="RU363041"/>
    </source>
</evidence>
<dbReference type="InterPro" id="IPR052017">
    <property type="entry name" value="TSUP"/>
</dbReference>